<organism evidence="4 5">
    <name type="scientific">Crassostrea virginica</name>
    <name type="common">Eastern oyster</name>
    <dbReference type="NCBI Taxonomy" id="6565"/>
    <lineage>
        <taxon>Eukaryota</taxon>
        <taxon>Metazoa</taxon>
        <taxon>Spiralia</taxon>
        <taxon>Lophotrochozoa</taxon>
        <taxon>Mollusca</taxon>
        <taxon>Bivalvia</taxon>
        <taxon>Autobranchia</taxon>
        <taxon>Pteriomorphia</taxon>
        <taxon>Ostreida</taxon>
        <taxon>Ostreoidea</taxon>
        <taxon>Ostreidae</taxon>
        <taxon>Crassostrea</taxon>
    </lineage>
</organism>
<dbReference type="SMART" id="SM00254">
    <property type="entry name" value="ShKT"/>
    <property type="match status" value="3"/>
</dbReference>
<accession>A0A8B8EWI9</accession>
<evidence type="ECO:0000313" key="5">
    <source>
        <dbReference type="RefSeq" id="XP_022344341.1"/>
    </source>
</evidence>
<feature type="region of interest" description="Disordered" evidence="1">
    <location>
        <begin position="153"/>
        <end position="216"/>
    </location>
</feature>
<dbReference type="InterPro" id="IPR003582">
    <property type="entry name" value="ShKT_dom"/>
</dbReference>
<feature type="domain" description="ShKT" evidence="3">
    <location>
        <begin position="105"/>
        <end position="145"/>
    </location>
</feature>
<dbReference type="Proteomes" id="UP000694844">
    <property type="component" value="Chromosome 5"/>
</dbReference>
<feature type="compositionally biased region" description="Basic and acidic residues" evidence="1">
    <location>
        <begin position="204"/>
        <end position="216"/>
    </location>
</feature>
<dbReference type="RefSeq" id="XP_022344341.1">
    <property type="nucleotide sequence ID" value="XM_022488633.1"/>
</dbReference>
<protein>
    <submittedName>
        <fullName evidence="5">Uncharacterized protein LOC111137249 isoform X1</fullName>
    </submittedName>
</protein>
<reference evidence="5" key="1">
    <citation type="submission" date="2025-08" db="UniProtKB">
        <authorList>
            <consortium name="RefSeq"/>
        </authorList>
    </citation>
    <scope>IDENTIFICATION</scope>
    <source>
        <tissue evidence="5">Whole sample</tissue>
    </source>
</reference>
<evidence type="ECO:0000256" key="2">
    <source>
        <dbReference type="SAM" id="SignalP"/>
    </source>
</evidence>
<dbReference type="GeneID" id="111137249"/>
<proteinExistence type="predicted"/>
<dbReference type="OrthoDB" id="6057767at2759"/>
<evidence type="ECO:0000256" key="1">
    <source>
        <dbReference type="SAM" id="MobiDB-lite"/>
    </source>
</evidence>
<dbReference type="KEGG" id="cvn:111137249"/>
<feature type="compositionally biased region" description="Polar residues" evidence="1">
    <location>
        <begin position="158"/>
        <end position="172"/>
    </location>
</feature>
<sequence length="417" mass="46139">MDRWTLMAVLFCGFISYSYGQAGCQDSPSAECSLYNSDIICDSQGTHYLWAKENCPLYCGFCQSCQDSPFANCSLYNSNIICDSQGKYYLWAKENCPLYCGFCQGCQDSPSAECSLYNSDIVCDSQGTHYLWAKENCPLYCGFCQGVSTRSTVSTSTGPGETTLKPTFSPGTKETEGVSTRSTVSTSTGPGETTLKPTFSPGTKETEVGHNVGRDNNEGCGPDISLSFRGGVRDTSGNRAAVDYSGVALVNGTACFDGSSRLYIWRYKSYDYRDKLQISFKFKPTPGPRIEPYTLVSNCEGNDEPSYGIGLNRFSNITTMFLKTDESEDQSMSFDINPTTWTDVYFRYQNGTMIGIVNTEIQTRSLIGNIKKRPDAMVFAHCKQYGNYRGLIKDIVVYSNCLPPLDKHVESYLNGFT</sequence>
<name>A0A8B8EWI9_CRAVI</name>
<feature type="compositionally biased region" description="Low complexity" evidence="1">
    <location>
        <begin position="177"/>
        <end position="189"/>
    </location>
</feature>
<dbReference type="InterPro" id="IPR013320">
    <property type="entry name" value="ConA-like_dom_sf"/>
</dbReference>
<feature type="chain" id="PRO_5034845916" evidence="2">
    <location>
        <begin position="21"/>
        <end position="417"/>
    </location>
</feature>
<gene>
    <name evidence="5" type="primary">LOC111137249</name>
</gene>
<dbReference type="Gene3D" id="1.10.10.1940">
    <property type="match status" value="3"/>
</dbReference>
<dbReference type="AlphaFoldDB" id="A0A8B8EWI9"/>
<evidence type="ECO:0000259" key="3">
    <source>
        <dbReference type="SMART" id="SM00254"/>
    </source>
</evidence>
<feature type="signal peptide" evidence="2">
    <location>
        <begin position="1"/>
        <end position="20"/>
    </location>
</feature>
<dbReference type="SUPFAM" id="SSF49899">
    <property type="entry name" value="Concanavalin A-like lectins/glucanases"/>
    <property type="match status" value="1"/>
</dbReference>
<evidence type="ECO:0000313" key="4">
    <source>
        <dbReference type="Proteomes" id="UP000694844"/>
    </source>
</evidence>
<feature type="domain" description="ShKT" evidence="3">
    <location>
        <begin position="23"/>
        <end position="63"/>
    </location>
</feature>
<keyword evidence="4" id="KW-1185">Reference proteome</keyword>
<feature type="domain" description="ShKT" evidence="3">
    <location>
        <begin position="64"/>
        <end position="104"/>
    </location>
</feature>
<keyword evidence="2" id="KW-0732">Signal</keyword>
<dbReference type="Pfam" id="PF01549">
    <property type="entry name" value="ShK"/>
    <property type="match status" value="3"/>
</dbReference>